<comment type="caution">
    <text evidence="1">The sequence shown here is derived from an EMBL/GenBank/DDBJ whole genome shotgun (WGS) entry which is preliminary data.</text>
</comment>
<evidence type="ECO:0000313" key="1">
    <source>
        <dbReference type="EMBL" id="TMS57377.1"/>
    </source>
</evidence>
<name>A0ACD3SMF3_9BURK</name>
<dbReference type="EMBL" id="AKCV02000024">
    <property type="protein sequence ID" value="TMS57377.1"/>
    <property type="molecule type" value="Genomic_DNA"/>
</dbReference>
<sequence length="375" mass="39643">MDQRAQGSMQLHQTDRHTGIGIMTTAGASHAASRTPAKPGEPVPARMATRAARWVRIGAVVLGSLGLAWSPAYADTYPSKPVKIVVPVPPGGANDMLARIIGQQLQQRLGQAFVIDNKGGASGVLGTNEVAKAAPDGYTLLLTYGGPVSSGLALLKSVPYQAERDLVAVSRIAEVYQVMVVSPKLNVSTLKDVVSLCHAKPNTLNASVNVPGSMAHLLTAKLGMDTKCKFTSVAYKGTGPALNDLLGGHVDFTIDTFTALVPHVNAGKLKAVAVSSAQRAEQLPNVPSFKELGYKDLEVATWFALFAPAATPSAVVTRLNREMNEILQMKEVRKAIADMGATPAQPNTVDEAKQFVHEEAVKWARVVREAGIAAN</sequence>
<organism evidence="1 2">
    <name type="scientific">Imbroritus primus</name>
    <dbReference type="NCBI Taxonomy" id="3058603"/>
    <lineage>
        <taxon>Bacteria</taxon>
        <taxon>Pseudomonadati</taxon>
        <taxon>Pseudomonadota</taxon>
        <taxon>Betaproteobacteria</taxon>
        <taxon>Burkholderiales</taxon>
        <taxon>Burkholderiaceae</taxon>
        <taxon>Imbroritus</taxon>
    </lineage>
</organism>
<accession>A0ACD3SMF3</accession>
<protein>
    <submittedName>
        <fullName evidence="1">Tripartite tricarboxylate transporter substrate binding protein</fullName>
    </submittedName>
</protein>
<evidence type="ECO:0000313" key="2">
    <source>
        <dbReference type="Proteomes" id="UP000004277"/>
    </source>
</evidence>
<dbReference type="Proteomes" id="UP000004277">
    <property type="component" value="Unassembled WGS sequence"/>
</dbReference>
<reference evidence="1" key="1">
    <citation type="submission" date="2019-05" db="EMBL/GenBank/DDBJ databases">
        <title>Revised genome assembly of Burkholderiaceae (previously Ralstonia) sp. PBA.</title>
        <authorList>
            <person name="Gan H.M."/>
        </authorList>
    </citation>
    <scope>NUCLEOTIDE SEQUENCE</scope>
    <source>
        <strain evidence="1">PBA</strain>
    </source>
</reference>
<proteinExistence type="predicted"/>
<keyword evidence="2" id="KW-1185">Reference proteome</keyword>
<gene>
    <name evidence="1" type="ORF">MW7_013175</name>
</gene>